<dbReference type="SUPFAM" id="SSF51064">
    <property type="entry name" value="Head domain of nucleotide exchange factor GrpE"/>
    <property type="match status" value="1"/>
</dbReference>
<evidence type="ECO:0000256" key="2">
    <source>
        <dbReference type="ARBA" id="ARBA00023186"/>
    </source>
</evidence>
<dbReference type="Proteomes" id="UP001596447">
    <property type="component" value="Unassembled WGS sequence"/>
</dbReference>
<dbReference type="HAMAP" id="MF_01151">
    <property type="entry name" value="GrpE"/>
    <property type="match status" value="1"/>
</dbReference>
<keyword evidence="9" id="KW-1185">Reference proteome</keyword>
<comment type="subcellular location">
    <subcellularLocation>
        <location evidence="3">Cytoplasm</location>
    </subcellularLocation>
</comment>
<evidence type="ECO:0000313" key="9">
    <source>
        <dbReference type="Proteomes" id="UP001596447"/>
    </source>
</evidence>
<comment type="function">
    <text evidence="3 4">Participates actively in the response to hyperosmotic and heat shock by preventing the aggregation of stress-denatured proteins, in association with DnaK and GrpE. It is the nucleotide exchange factor for DnaK and may function as a thermosensor. Unfolded proteins bind initially to DnaJ; upon interaction with the DnaJ-bound protein, DnaK hydrolyzes its bound ATP, resulting in the formation of a stable complex. GrpE releases ADP from DnaK; ATP binding to DnaK triggers the release of the substrate protein, thus completing the reaction cycle. Several rounds of ATP-dependent interactions between DnaJ, DnaK and GrpE are required for fully efficient folding.</text>
</comment>
<name>A0ABD5Z512_9EURY</name>
<dbReference type="PRINTS" id="PR00773">
    <property type="entry name" value="GRPEPROTEIN"/>
</dbReference>
<dbReference type="InterPro" id="IPR013805">
    <property type="entry name" value="GrpE_CC"/>
</dbReference>
<evidence type="ECO:0000256" key="5">
    <source>
        <dbReference type="RuleBase" id="RU004478"/>
    </source>
</evidence>
<dbReference type="PROSITE" id="PS01071">
    <property type="entry name" value="GRPE"/>
    <property type="match status" value="1"/>
</dbReference>
<dbReference type="InterPro" id="IPR000740">
    <property type="entry name" value="GrpE"/>
</dbReference>
<dbReference type="Pfam" id="PF01025">
    <property type="entry name" value="GrpE"/>
    <property type="match status" value="1"/>
</dbReference>
<dbReference type="PANTHER" id="PTHR21237:SF23">
    <property type="entry name" value="GRPE PROTEIN HOMOLOG, MITOCHONDRIAL"/>
    <property type="match status" value="1"/>
</dbReference>
<evidence type="ECO:0000256" key="1">
    <source>
        <dbReference type="ARBA" id="ARBA00009054"/>
    </source>
</evidence>
<comment type="subunit">
    <text evidence="3">Homodimer.</text>
</comment>
<evidence type="ECO:0000256" key="3">
    <source>
        <dbReference type="HAMAP-Rule" id="MF_01151"/>
    </source>
</evidence>
<evidence type="ECO:0000256" key="4">
    <source>
        <dbReference type="RuleBase" id="RU000639"/>
    </source>
</evidence>
<dbReference type="RefSeq" id="WP_279526963.1">
    <property type="nucleotide sequence ID" value="NZ_CP122312.1"/>
</dbReference>
<dbReference type="Gene3D" id="2.30.22.10">
    <property type="entry name" value="Head domain of nucleotide exchange factor GrpE"/>
    <property type="match status" value="1"/>
</dbReference>
<proteinExistence type="inferred from homology"/>
<accession>A0ABD5Z512</accession>
<dbReference type="SUPFAM" id="SSF58014">
    <property type="entry name" value="Coiled-coil domain of nucleotide exchange factor GrpE"/>
    <property type="match status" value="1"/>
</dbReference>
<feature type="region of interest" description="Disordered" evidence="7">
    <location>
        <begin position="1"/>
        <end position="41"/>
    </location>
</feature>
<dbReference type="GO" id="GO:0005737">
    <property type="term" value="C:cytoplasm"/>
    <property type="evidence" value="ECO:0007669"/>
    <property type="project" value="UniProtKB-SubCell"/>
</dbReference>
<gene>
    <name evidence="3" type="primary">grpE</name>
    <name evidence="8" type="ORF">ACFQJ9_12260</name>
</gene>
<comment type="similarity">
    <text evidence="1 3 5">Belongs to the GrpE family.</text>
</comment>
<keyword evidence="3 4" id="KW-0346">Stress response</keyword>
<protein>
    <recommendedName>
        <fullName evidence="3 4">Protein GrpE</fullName>
    </recommendedName>
    <alternativeName>
        <fullName evidence="3">HSP-70 cofactor</fullName>
    </alternativeName>
</protein>
<keyword evidence="3" id="KW-0963">Cytoplasm</keyword>
<reference evidence="8 9" key="1">
    <citation type="journal article" date="2019" name="Int. J. Syst. Evol. Microbiol.">
        <title>The Global Catalogue of Microorganisms (GCM) 10K type strain sequencing project: providing services to taxonomists for standard genome sequencing and annotation.</title>
        <authorList>
            <consortium name="The Broad Institute Genomics Platform"/>
            <consortium name="The Broad Institute Genome Sequencing Center for Infectious Disease"/>
            <person name="Wu L."/>
            <person name="Ma J."/>
        </authorList>
    </citation>
    <scope>NUCLEOTIDE SEQUENCE [LARGE SCALE GENOMIC DNA]</scope>
    <source>
        <strain evidence="8 9">XZGYJ-43</strain>
    </source>
</reference>
<evidence type="ECO:0000256" key="6">
    <source>
        <dbReference type="SAM" id="Coils"/>
    </source>
</evidence>
<dbReference type="InterPro" id="IPR009012">
    <property type="entry name" value="GrpE_head"/>
</dbReference>
<feature type="compositionally biased region" description="Acidic residues" evidence="7">
    <location>
        <begin position="19"/>
        <end position="30"/>
    </location>
</feature>
<sequence length="211" mass="23806">MTDDAEQAVEDRESAADADASDAEETENETVPEPTLAERVGEYDEELAAEVEALRAERDELAAQVEEKEEEVESLTERLQRTQADFQNYKKRAKQKQEDIRERATEDLVEDLLDVHDNLRRALEEESGDVESLREGVELTKKEFDHVLEGEGVEMVAPDPGDEVDPTRHEVMMRQESERPEGTVVDLYRPGYEMGGKVLREAQVTVSAGGE</sequence>
<feature type="coiled-coil region" evidence="6">
    <location>
        <begin position="44"/>
        <end position="136"/>
    </location>
</feature>
<organism evidence="8 9">
    <name type="scientific">Halospeciosus flavus</name>
    <dbReference type="NCBI Taxonomy" id="3032283"/>
    <lineage>
        <taxon>Archaea</taxon>
        <taxon>Methanobacteriati</taxon>
        <taxon>Methanobacteriota</taxon>
        <taxon>Stenosarchaea group</taxon>
        <taxon>Halobacteria</taxon>
        <taxon>Halobacteriales</taxon>
        <taxon>Halobacteriaceae</taxon>
        <taxon>Halospeciosus</taxon>
    </lineage>
</organism>
<dbReference type="AlphaFoldDB" id="A0ABD5Z512"/>
<dbReference type="CDD" id="cd00446">
    <property type="entry name" value="GrpE"/>
    <property type="match status" value="1"/>
</dbReference>
<dbReference type="Gene3D" id="3.90.20.20">
    <property type="match status" value="1"/>
</dbReference>
<comment type="caution">
    <text evidence="8">The sequence shown here is derived from an EMBL/GenBank/DDBJ whole genome shotgun (WGS) entry which is preliminary data.</text>
</comment>
<dbReference type="PANTHER" id="PTHR21237">
    <property type="entry name" value="GRPE PROTEIN"/>
    <property type="match status" value="1"/>
</dbReference>
<dbReference type="EMBL" id="JBHTAR010000011">
    <property type="protein sequence ID" value="MFC7200174.1"/>
    <property type="molecule type" value="Genomic_DNA"/>
</dbReference>
<evidence type="ECO:0000313" key="8">
    <source>
        <dbReference type="EMBL" id="MFC7200174.1"/>
    </source>
</evidence>
<keyword evidence="6" id="KW-0175">Coiled coil</keyword>
<evidence type="ECO:0000256" key="7">
    <source>
        <dbReference type="SAM" id="MobiDB-lite"/>
    </source>
</evidence>
<keyword evidence="2 3" id="KW-0143">Chaperone</keyword>